<proteinExistence type="predicted"/>
<protein>
    <submittedName>
        <fullName evidence="2">Uncharacterized protein</fullName>
    </submittedName>
</protein>
<dbReference type="AlphaFoldDB" id="A0A9K3H5I9"/>
<sequence length="588" mass="67635">MNAYFVICWCYIVKSKEMAKTKEQAGSSSSSSKGKGKQKEQPSKKRQYLGRVSESESEGEEEMALDPSEKPVWNSGSLDDQPEIWQPTLYNDCMNKLKNKAAAFICEKEVDEPQFGQFGVFAKFRALGWEGALKCFDKDKSNLFMTEIQEWMATLKCHNFNKPSQMKLIGMVHGVPVEMSYDTLKKLGKYDSLPSREYMVPTLDDLLLKPEKHVRWNDMLAALFLPGRYSGILYRKNLKIEAKLLHTICLLNVIPRRGDKEQVRYPEIPVLYSLMHGSPRFPIRYLIMHHLWICRNKYGRDIVPYRRIITGLMKQQKALTSEDRGLTKRHQPFTLDRLGNVWTYTQSERYHKLKSEGQRWRALKLNARELLPGEPDEPESDVEMVPSGDEDYADEPHGGANVGLGGFGGGHGGMFYDYAQQPYEPGWAYSGSMQEVIESQRPPASIFDTWSGPERTLYDQNTRNSASIERSLKHSFDRNEAWNRTHAYSREVDANNRYHDDQMRRMHADWHAGRPVVEDPQHVDYASLPPYDGSISYPTPPLHHSQWLDPRQQEGPQQQEGSSSSAFGFGEWNDMMSSIFGPPGPRYY</sequence>
<accession>A0A9K3H5I9</accession>
<comment type="caution">
    <text evidence="2">The sequence shown here is derived from an EMBL/GenBank/DDBJ whole genome shotgun (WGS) entry which is preliminary data.</text>
</comment>
<feature type="compositionally biased region" description="Acidic residues" evidence="1">
    <location>
        <begin position="55"/>
        <end position="64"/>
    </location>
</feature>
<feature type="region of interest" description="Disordered" evidence="1">
    <location>
        <begin position="522"/>
        <end position="570"/>
    </location>
</feature>
<evidence type="ECO:0000313" key="2">
    <source>
        <dbReference type="EMBL" id="KAF5767156.1"/>
    </source>
</evidence>
<gene>
    <name evidence="2" type="ORF">HanXRQr2_Chr14g0621071</name>
</gene>
<feature type="compositionally biased region" description="Low complexity" evidence="1">
    <location>
        <begin position="553"/>
        <end position="570"/>
    </location>
</feature>
<feature type="compositionally biased region" description="Low complexity" evidence="1">
    <location>
        <begin position="24"/>
        <end position="33"/>
    </location>
</feature>
<dbReference type="EMBL" id="MNCJ02000329">
    <property type="protein sequence ID" value="KAF5767156.1"/>
    <property type="molecule type" value="Genomic_DNA"/>
</dbReference>
<evidence type="ECO:0000256" key="1">
    <source>
        <dbReference type="SAM" id="MobiDB-lite"/>
    </source>
</evidence>
<feature type="region of interest" description="Disordered" evidence="1">
    <location>
        <begin position="21"/>
        <end position="80"/>
    </location>
</feature>
<dbReference type="Gramene" id="mRNA:HanXRQr2_Chr14g0621071">
    <property type="protein sequence ID" value="mRNA:HanXRQr2_Chr14g0621071"/>
    <property type="gene ID" value="HanXRQr2_Chr14g0621071"/>
</dbReference>
<reference evidence="2" key="1">
    <citation type="journal article" date="2017" name="Nature">
        <title>The sunflower genome provides insights into oil metabolism, flowering and Asterid evolution.</title>
        <authorList>
            <person name="Badouin H."/>
            <person name="Gouzy J."/>
            <person name="Grassa C.J."/>
            <person name="Murat F."/>
            <person name="Staton S.E."/>
            <person name="Cottret L."/>
            <person name="Lelandais-Briere C."/>
            <person name="Owens G.L."/>
            <person name="Carrere S."/>
            <person name="Mayjonade B."/>
            <person name="Legrand L."/>
            <person name="Gill N."/>
            <person name="Kane N.C."/>
            <person name="Bowers J.E."/>
            <person name="Hubner S."/>
            <person name="Bellec A."/>
            <person name="Berard A."/>
            <person name="Berges H."/>
            <person name="Blanchet N."/>
            <person name="Boniface M.C."/>
            <person name="Brunel D."/>
            <person name="Catrice O."/>
            <person name="Chaidir N."/>
            <person name="Claudel C."/>
            <person name="Donnadieu C."/>
            <person name="Faraut T."/>
            <person name="Fievet G."/>
            <person name="Helmstetter N."/>
            <person name="King M."/>
            <person name="Knapp S.J."/>
            <person name="Lai Z."/>
            <person name="Le Paslier M.C."/>
            <person name="Lippi Y."/>
            <person name="Lorenzon L."/>
            <person name="Mandel J.R."/>
            <person name="Marage G."/>
            <person name="Marchand G."/>
            <person name="Marquand E."/>
            <person name="Bret-Mestries E."/>
            <person name="Morien E."/>
            <person name="Nambeesan S."/>
            <person name="Nguyen T."/>
            <person name="Pegot-Espagnet P."/>
            <person name="Pouilly N."/>
            <person name="Raftis F."/>
            <person name="Sallet E."/>
            <person name="Schiex T."/>
            <person name="Thomas J."/>
            <person name="Vandecasteele C."/>
            <person name="Vares D."/>
            <person name="Vear F."/>
            <person name="Vautrin S."/>
            <person name="Crespi M."/>
            <person name="Mangin B."/>
            <person name="Burke J.M."/>
            <person name="Salse J."/>
            <person name="Munos S."/>
            <person name="Vincourt P."/>
            <person name="Rieseberg L.H."/>
            <person name="Langlade N.B."/>
        </authorList>
    </citation>
    <scope>NUCLEOTIDE SEQUENCE</scope>
    <source>
        <tissue evidence="2">Leaves</tissue>
    </source>
</reference>
<reference evidence="2" key="2">
    <citation type="submission" date="2020-06" db="EMBL/GenBank/DDBJ databases">
        <title>Helianthus annuus Genome sequencing and assembly Release 2.</title>
        <authorList>
            <person name="Gouzy J."/>
            <person name="Langlade N."/>
            <person name="Munos S."/>
        </authorList>
    </citation>
    <scope>NUCLEOTIDE SEQUENCE</scope>
    <source>
        <tissue evidence="2">Leaves</tissue>
    </source>
</reference>
<keyword evidence="3" id="KW-1185">Reference proteome</keyword>
<name>A0A9K3H5I9_HELAN</name>
<evidence type="ECO:0000313" key="3">
    <source>
        <dbReference type="Proteomes" id="UP000215914"/>
    </source>
</evidence>
<dbReference type="Proteomes" id="UP000215914">
    <property type="component" value="Unassembled WGS sequence"/>
</dbReference>
<organism evidence="2 3">
    <name type="scientific">Helianthus annuus</name>
    <name type="common">Common sunflower</name>
    <dbReference type="NCBI Taxonomy" id="4232"/>
    <lineage>
        <taxon>Eukaryota</taxon>
        <taxon>Viridiplantae</taxon>
        <taxon>Streptophyta</taxon>
        <taxon>Embryophyta</taxon>
        <taxon>Tracheophyta</taxon>
        <taxon>Spermatophyta</taxon>
        <taxon>Magnoliopsida</taxon>
        <taxon>eudicotyledons</taxon>
        <taxon>Gunneridae</taxon>
        <taxon>Pentapetalae</taxon>
        <taxon>asterids</taxon>
        <taxon>campanulids</taxon>
        <taxon>Asterales</taxon>
        <taxon>Asteraceae</taxon>
        <taxon>Asteroideae</taxon>
        <taxon>Heliantheae alliance</taxon>
        <taxon>Heliantheae</taxon>
        <taxon>Helianthus</taxon>
    </lineage>
</organism>